<evidence type="ECO:0000313" key="6">
    <source>
        <dbReference type="Proteomes" id="UP000095712"/>
    </source>
</evidence>
<dbReference type="Proteomes" id="UP000095431">
    <property type="component" value="Unassembled WGS sequence"/>
</dbReference>
<protein>
    <submittedName>
        <fullName evidence="2">Domain of uncharacterized function (DUF3825)</fullName>
    </submittedName>
</protein>
<sequence length="251" mass="29541">MINLFDFTYCGDYNRQIQNLARMVPEKWSFSDTDDNGILKGYLEHTFKRLYEEQKVWEKKNYAIFNTGLFNYYYQPIYAYFIPNLVPDRQPWFLDGFYTEYYLLKEGITCLPEKACYVENPSDLVFDTKLPVIPQYEHIFGDEENAARLPKEVRDSSMKMQLFDGALKQTKRMLEADYRTAIPQYYNHSIQLLLPICLRHPGKPDLALACMKTSDGSKYLGRTCLTLRMAYHNARLLARVDRSWLMTSVSA</sequence>
<dbReference type="Pfam" id="PF12873">
    <property type="entry name" value="DUF3825"/>
    <property type="match status" value="1"/>
</dbReference>
<accession>A0A174CQS2</accession>
<evidence type="ECO:0000313" key="2">
    <source>
        <dbReference type="EMBL" id="CUO15367.1"/>
    </source>
</evidence>
<evidence type="ECO:0000259" key="1">
    <source>
        <dbReference type="Pfam" id="PF12873"/>
    </source>
</evidence>
<feature type="domain" description="DUF3825" evidence="1">
    <location>
        <begin position="23"/>
        <end position="244"/>
    </location>
</feature>
<organism evidence="2 5">
    <name type="scientific">Blautia wexlerae</name>
    <dbReference type="NCBI Taxonomy" id="418240"/>
    <lineage>
        <taxon>Bacteria</taxon>
        <taxon>Bacillati</taxon>
        <taxon>Bacillota</taxon>
        <taxon>Clostridia</taxon>
        <taxon>Lachnospirales</taxon>
        <taxon>Lachnospiraceae</taxon>
        <taxon>Blautia</taxon>
    </lineage>
</organism>
<dbReference type="AlphaFoldDB" id="A0A174CQS2"/>
<dbReference type="Proteomes" id="UP000095712">
    <property type="component" value="Unassembled WGS sequence"/>
</dbReference>
<dbReference type="EMBL" id="CABHOF010000003">
    <property type="protein sequence ID" value="VUX62298.1"/>
    <property type="molecule type" value="Genomic_DNA"/>
</dbReference>
<keyword evidence="7" id="KW-1185">Reference proteome</keyword>
<dbReference type="GeneID" id="75078214"/>
<evidence type="ECO:0000313" key="7">
    <source>
        <dbReference type="Proteomes" id="UP000366766"/>
    </source>
</evidence>
<proteinExistence type="predicted"/>
<reference evidence="4 7" key="2">
    <citation type="submission" date="2019-07" db="EMBL/GenBank/DDBJ databases">
        <authorList>
            <person name="Chang H.-W."/>
            <person name="Raman A."/>
            <person name="Venkatesh S."/>
            <person name="Gehrig J."/>
        </authorList>
    </citation>
    <scope>NUCLEOTIDE SEQUENCE [LARGE SCALE GENOMIC DNA]</scope>
    <source>
        <strain evidence="4">Blautia_wexlerae_LFYP_14</strain>
    </source>
</reference>
<evidence type="ECO:0000313" key="3">
    <source>
        <dbReference type="EMBL" id="CUO96685.1"/>
    </source>
</evidence>
<name>A0A174CQS2_9FIRM</name>
<dbReference type="RefSeq" id="WP_020993689.1">
    <property type="nucleotide sequence ID" value="NZ_AP031426.1"/>
</dbReference>
<evidence type="ECO:0000313" key="5">
    <source>
        <dbReference type="Proteomes" id="UP000095431"/>
    </source>
</evidence>
<dbReference type="eggNOG" id="COG1278">
    <property type="taxonomic scope" value="Bacteria"/>
</dbReference>
<dbReference type="Proteomes" id="UP000366766">
    <property type="component" value="Unassembled WGS sequence"/>
</dbReference>
<reference evidence="5 6" key="1">
    <citation type="submission" date="2015-09" db="EMBL/GenBank/DDBJ databases">
        <authorList>
            <consortium name="Pathogen Informatics"/>
        </authorList>
    </citation>
    <scope>NUCLEOTIDE SEQUENCE [LARGE SCALE GENOMIC DNA]</scope>
    <source>
        <strain evidence="2 5">2789STDY5834863</strain>
        <strain evidence="3 6">2789STDY5834911</strain>
    </source>
</reference>
<dbReference type="InterPro" id="IPR024437">
    <property type="entry name" value="DUF3825"/>
</dbReference>
<dbReference type="EMBL" id="CYZN01000012">
    <property type="protein sequence ID" value="CUO15367.1"/>
    <property type="molecule type" value="Genomic_DNA"/>
</dbReference>
<gene>
    <name evidence="4" type="ORF">BWLFYP14_00408</name>
    <name evidence="2" type="ORF">ERS852478_01988</name>
    <name evidence="3" type="ORF">ERS852523_00095</name>
</gene>
<evidence type="ECO:0000313" key="4">
    <source>
        <dbReference type="EMBL" id="VUX62298.1"/>
    </source>
</evidence>
<dbReference type="EMBL" id="CZAW01000001">
    <property type="protein sequence ID" value="CUO96685.1"/>
    <property type="molecule type" value="Genomic_DNA"/>
</dbReference>